<feature type="domain" description="Tripartite ATP-independent periplasmic transporters DctQ component" evidence="10">
    <location>
        <begin position="21"/>
        <end position="146"/>
    </location>
</feature>
<dbReference type="InterPro" id="IPR007387">
    <property type="entry name" value="TRAP_DctQ"/>
</dbReference>
<keyword evidence="7 9" id="KW-0472">Membrane</keyword>
<comment type="subcellular location">
    <subcellularLocation>
        <location evidence="1">Cell inner membrane</location>
        <topology evidence="1">Multi-pass membrane protein</topology>
    </subcellularLocation>
</comment>
<evidence type="ECO:0000256" key="4">
    <source>
        <dbReference type="ARBA" id="ARBA00022519"/>
    </source>
</evidence>
<evidence type="ECO:0000259" key="10">
    <source>
        <dbReference type="Pfam" id="PF04290"/>
    </source>
</evidence>
<evidence type="ECO:0000256" key="1">
    <source>
        <dbReference type="ARBA" id="ARBA00004429"/>
    </source>
</evidence>
<feature type="transmembrane region" description="Helical" evidence="9">
    <location>
        <begin position="124"/>
        <end position="143"/>
    </location>
</feature>
<feature type="transmembrane region" description="Helical" evidence="9">
    <location>
        <begin position="12"/>
        <end position="32"/>
    </location>
</feature>
<feature type="transmembrane region" description="Helical" evidence="9">
    <location>
        <begin position="44"/>
        <end position="62"/>
    </location>
</feature>
<dbReference type="PANTHER" id="PTHR35011">
    <property type="entry name" value="2,3-DIKETO-L-GULONATE TRAP TRANSPORTER SMALL PERMEASE PROTEIN YIAM"/>
    <property type="match status" value="1"/>
</dbReference>
<evidence type="ECO:0000256" key="8">
    <source>
        <dbReference type="ARBA" id="ARBA00038436"/>
    </source>
</evidence>
<dbReference type="Proteomes" id="UP000006462">
    <property type="component" value="Unassembled WGS sequence"/>
</dbReference>
<proteinExistence type="inferred from homology"/>
<keyword evidence="2" id="KW-0813">Transport</keyword>
<organism evidence="11 12">
    <name type="scientific">Pyramidobacter piscolens W5455</name>
    <dbReference type="NCBI Taxonomy" id="352165"/>
    <lineage>
        <taxon>Bacteria</taxon>
        <taxon>Thermotogati</taxon>
        <taxon>Synergistota</taxon>
        <taxon>Synergistia</taxon>
        <taxon>Synergistales</taxon>
        <taxon>Dethiosulfovibrionaceae</taxon>
        <taxon>Pyramidobacter</taxon>
    </lineage>
</organism>
<evidence type="ECO:0000256" key="2">
    <source>
        <dbReference type="ARBA" id="ARBA00022448"/>
    </source>
</evidence>
<name>A0ABM9ZV34_9BACT</name>
<protein>
    <submittedName>
        <fullName evidence="11">TRAP transporter, DctQ-like membrane protein</fullName>
    </submittedName>
</protein>
<keyword evidence="4" id="KW-0997">Cell inner membrane</keyword>
<evidence type="ECO:0000313" key="11">
    <source>
        <dbReference type="EMBL" id="EFB90744.1"/>
    </source>
</evidence>
<dbReference type="RefSeq" id="WP_009164833.1">
    <property type="nucleotide sequence ID" value="NZ_ADFP01000066.1"/>
</dbReference>
<dbReference type="Pfam" id="PF04290">
    <property type="entry name" value="DctQ"/>
    <property type="match status" value="1"/>
</dbReference>
<gene>
    <name evidence="11" type="ORF">HMPREF7215_1065</name>
</gene>
<reference evidence="11 12" key="1">
    <citation type="submission" date="2009-12" db="EMBL/GenBank/DDBJ databases">
        <authorList>
            <person name="Shrivastava S."/>
            <person name="Madupu R."/>
            <person name="Durkin A.S."/>
            <person name="Torralba M."/>
            <person name="Methe B."/>
            <person name="Sutton G.G."/>
            <person name="Strausberg R.L."/>
            <person name="Nelson K.E."/>
        </authorList>
    </citation>
    <scope>NUCLEOTIDE SEQUENCE [LARGE SCALE GENOMIC DNA]</scope>
    <source>
        <strain evidence="11 12">W5455</strain>
    </source>
</reference>
<sequence>MLRFLGKVEEAFCAASLLATALVLFVNVVLRYVFSASTSWAEELIRYLMIWITFIGGSVCVRRGAHIRMDFLLGMMPERYAGALTRLVYLIAAGFCAALCWYSCRLVKFTVELEQTSPAMGIPMWIPYLAMPMGSALMALRFVQAARGKGDA</sequence>
<keyword evidence="12" id="KW-1185">Reference proteome</keyword>
<evidence type="ECO:0000256" key="7">
    <source>
        <dbReference type="ARBA" id="ARBA00023136"/>
    </source>
</evidence>
<dbReference type="InterPro" id="IPR055348">
    <property type="entry name" value="DctQ"/>
</dbReference>
<keyword evidence="5 9" id="KW-0812">Transmembrane</keyword>
<evidence type="ECO:0000313" key="12">
    <source>
        <dbReference type="Proteomes" id="UP000006462"/>
    </source>
</evidence>
<evidence type="ECO:0000256" key="6">
    <source>
        <dbReference type="ARBA" id="ARBA00022989"/>
    </source>
</evidence>
<keyword evidence="6 9" id="KW-1133">Transmembrane helix</keyword>
<comment type="similarity">
    <text evidence="8">Belongs to the TRAP transporter small permease family.</text>
</comment>
<evidence type="ECO:0000256" key="5">
    <source>
        <dbReference type="ARBA" id="ARBA00022692"/>
    </source>
</evidence>
<evidence type="ECO:0000256" key="3">
    <source>
        <dbReference type="ARBA" id="ARBA00022475"/>
    </source>
</evidence>
<dbReference type="PANTHER" id="PTHR35011:SF2">
    <property type="entry name" value="2,3-DIKETO-L-GULONATE TRAP TRANSPORTER SMALL PERMEASE PROTEIN YIAM"/>
    <property type="match status" value="1"/>
</dbReference>
<feature type="transmembrane region" description="Helical" evidence="9">
    <location>
        <begin position="83"/>
        <end position="104"/>
    </location>
</feature>
<keyword evidence="3" id="KW-1003">Cell membrane</keyword>
<dbReference type="EMBL" id="ADFP01000066">
    <property type="protein sequence ID" value="EFB90744.1"/>
    <property type="molecule type" value="Genomic_DNA"/>
</dbReference>
<accession>A0ABM9ZV34</accession>
<evidence type="ECO:0000256" key="9">
    <source>
        <dbReference type="SAM" id="Phobius"/>
    </source>
</evidence>
<comment type="caution">
    <text evidence="11">The sequence shown here is derived from an EMBL/GenBank/DDBJ whole genome shotgun (WGS) entry which is preliminary data.</text>
</comment>